<protein>
    <recommendedName>
        <fullName evidence="3">Phage tail protein</fullName>
    </recommendedName>
</protein>
<reference evidence="1 2" key="1">
    <citation type="submission" date="2017-11" db="EMBL/GenBank/DDBJ databases">
        <title>Genome sequencing of Fusobacterium periodonticum KCOM 1263.</title>
        <authorList>
            <person name="Kook J.-K."/>
            <person name="Park S.-N."/>
            <person name="Lim Y.K."/>
        </authorList>
    </citation>
    <scope>NUCLEOTIDE SEQUENCE [LARGE SCALE GENOMIC DNA]</scope>
    <source>
        <strain evidence="1 2">KCOM 1263</strain>
    </source>
</reference>
<proteinExistence type="predicted"/>
<sequence length="396" mass="44265">MAEFNSHIITNAGRNLLARALAGEGKVIFTKAAFGDQKHSGNLREVTELKNKKLDLNVMNIRNDNGTAVLTVQISNQNVDQSFQTEEFGVYAKIENDVSEVLYSYTTAVSADTFPNNRLGKTYESIQDIYMAISSDVEAEIYVRDGVIYLTRDIANQVYTETGVIAVGNLKGRSNLEENKQYLADDGHWYKNIGGNRSWNSSTGIPDEQLIPITWEYLYKSLNTKEGQLIQNLNGLLGKNNGQFPVDQAVEGNVYYFPANQKYYYCLKSQSGRTSVPNADFEEMSIWANKKKLENLIKSDNFNSHNQGWFQIASRLIVYGSFEYTYGINSLQNFTLSLPIPNWQNANVIISSLDTTTNNILSSMQARLTSATTLTVKASNSFGGKGLVSYLIIARV</sequence>
<dbReference type="AlphaFoldDB" id="A0AAD0AKS0"/>
<evidence type="ECO:0000313" key="2">
    <source>
        <dbReference type="Proteomes" id="UP000228552"/>
    </source>
</evidence>
<name>A0AAD0AKS0_9FUSO</name>
<evidence type="ECO:0000313" key="1">
    <source>
        <dbReference type="EMBL" id="ATV61228.1"/>
    </source>
</evidence>
<organism evidence="1 2">
    <name type="scientific">Fusobacterium pseudoperiodonticum</name>
    <dbReference type="NCBI Taxonomy" id="2663009"/>
    <lineage>
        <taxon>Bacteria</taxon>
        <taxon>Fusobacteriati</taxon>
        <taxon>Fusobacteriota</taxon>
        <taxon>Fusobacteriia</taxon>
        <taxon>Fusobacteriales</taxon>
        <taxon>Fusobacteriaceae</taxon>
        <taxon>Fusobacterium</taxon>
    </lineage>
</organism>
<accession>A0AAD0AKS0</accession>
<gene>
    <name evidence="1" type="ORF">CTM74_04905</name>
</gene>
<dbReference type="Proteomes" id="UP000228552">
    <property type="component" value="Chromosome"/>
</dbReference>
<evidence type="ECO:0008006" key="3">
    <source>
        <dbReference type="Google" id="ProtNLM"/>
    </source>
</evidence>
<dbReference type="EMBL" id="CP024700">
    <property type="protein sequence ID" value="ATV61228.1"/>
    <property type="molecule type" value="Genomic_DNA"/>
</dbReference>
<keyword evidence="2" id="KW-1185">Reference proteome</keyword>
<dbReference type="RefSeq" id="WP_099987171.1">
    <property type="nucleotide sequence ID" value="NZ_CP024700.1"/>
</dbReference>